<dbReference type="InterPro" id="IPR011251">
    <property type="entry name" value="Luciferase-like_dom"/>
</dbReference>
<dbReference type="Gene3D" id="3.20.20.30">
    <property type="entry name" value="Luciferase-like domain"/>
    <property type="match status" value="1"/>
</dbReference>
<gene>
    <name evidence="6" type="ORF">SAMN04489793_1801</name>
</gene>
<dbReference type="PANTHER" id="PTHR42847:SF4">
    <property type="entry name" value="ALKANESULFONATE MONOOXYGENASE-RELATED"/>
    <property type="match status" value="1"/>
</dbReference>
<keyword evidence="3" id="KW-0560">Oxidoreductase</keyword>
<reference evidence="7" key="1">
    <citation type="submission" date="2016-10" db="EMBL/GenBank/DDBJ databases">
        <authorList>
            <person name="Varghese N."/>
            <person name="Submissions S."/>
        </authorList>
    </citation>
    <scope>NUCLEOTIDE SEQUENCE [LARGE SCALE GENOMIC DNA]</scope>
    <source>
        <strain evidence="7">DSM 44234</strain>
    </source>
</reference>
<dbReference type="AlphaFoldDB" id="A0A1H4QN30"/>
<evidence type="ECO:0000313" key="6">
    <source>
        <dbReference type="EMBL" id="SEC21013.1"/>
    </source>
</evidence>
<evidence type="ECO:0000313" key="7">
    <source>
        <dbReference type="Proteomes" id="UP000182241"/>
    </source>
</evidence>
<dbReference type="InterPro" id="IPR050172">
    <property type="entry name" value="SsuD_RutA_monooxygenase"/>
</dbReference>
<evidence type="ECO:0000256" key="3">
    <source>
        <dbReference type="ARBA" id="ARBA00023002"/>
    </source>
</evidence>
<keyword evidence="4 6" id="KW-0503">Monooxygenase</keyword>
<protein>
    <submittedName>
        <fullName evidence="6">Flavin-dependent oxidoreductase, luciferase family (Includes alkanesulfonate monooxygenase SsuD and methylene tetrahydromethanopterin reductase)</fullName>
    </submittedName>
</protein>
<keyword evidence="2" id="KW-0288">FMN</keyword>
<evidence type="ECO:0000256" key="2">
    <source>
        <dbReference type="ARBA" id="ARBA00022643"/>
    </source>
</evidence>
<feature type="domain" description="Luciferase-like" evidence="5">
    <location>
        <begin position="18"/>
        <end position="282"/>
    </location>
</feature>
<dbReference type="SUPFAM" id="SSF51679">
    <property type="entry name" value="Bacterial luciferase-like"/>
    <property type="match status" value="1"/>
</dbReference>
<dbReference type="STRING" id="57704.SAMN04489793_1801"/>
<keyword evidence="7" id="KW-1185">Reference proteome</keyword>
<dbReference type="Proteomes" id="UP000182241">
    <property type="component" value="Unassembled WGS sequence"/>
</dbReference>
<sequence>MTAASFSVSIPQILDGDFDAAGVRDYLVRAEELGFEGAWTSEQTVGGAAMLAPLELLSWPAACTSRLRLGVAVIVSSLHDPLQLAAAATAVDRLSHGRLDLGVGSGGDFRPFAAFGVARETFIASYTEGIELMKAAWADDPIVTFHGRFRDADGVSIPLKPVQRPHPPLWFGGGAPKALARAVRLGDGFMGAGSSTTAHFRGAVAAVREELAGQGRDDAGFRIGKRVYLVVDDDADRARRAADEGLFRIYGAMAARFGDVAVTGTPEQVADGLREVVDAGAQTILLNPMGFDVAADREQLERLHAEVLPLLG</sequence>
<dbReference type="Pfam" id="PF00296">
    <property type="entry name" value="Bac_luciferase"/>
    <property type="match status" value="1"/>
</dbReference>
<evidence type="ECO:0000259" key="5">
    <source>
        <dbReference type="Pfam" id="PF00296"/>
    </source>
</evidence>
<evidence type="ECO:0000256" key="4">
    <source>
        <dbReference type="ARBA" id="ARBA00023033"/>
    </source>
</evidence>
<dbReference type="OrthoDB" id="7903015at2"/>
<evidence type="ECO:0000256" key="1">
    <source>
        <dbReference type="ARBA" id="ARBA00022630"/>
    </source>
</evidence>
<organism evidence="6 7">
    <name type="scientific">Tsukamurella tyrosinosolvens</name>
    <dbReference type="NCBI Taxonomy" id="57704"/>
    <lineage>
        <taxon>Bacteria</taxon>
        <taxon>Bacillati</taxon>
        <taxon>Actinomycetota</taxon>
        <taxon>Actinomycetes</taxon>
        <taxon>Mycobacteriales</taxon>
        <taxon>Tsukamurellaceae</taxon>
        <taxon>Tsukamurella</taxon>
    </lineage>
</organism>
<dbReference type="GO" id="GO:0046306">
    <property type="term" value="P:alkanesulfonate catabolic process"/>
    <property type="evidence" value="ECO:0007669"/>
    <property type="project" value="TreeGrafter"/>
</dbReference>
<keyword evidence="1" id="KW-0285">Flavoprotein</keyword>
<dbReference type="RefSeq" id="WP_068742590.1">
    <property type="nucleotide sequence ID" value="NZ_CBDRGN010000001.1"/>
</dbReference>
<dbReference type="GO" id="GO:0008726">
    <property type="term" value="F:alkanesulfonate monooxygenase activity"/>
    <property type="evidence" value="ECO:0007669"/>
    <property type="project" value="TreeGrafter"/>
</dbReference>
<name>A0A1H4QN30_TSUTY</name>
<proteinExistence type="predicted"/>
<dbReference type="EMBL" id="FNSA01000003">
    <property type="protein sequence ID" value="SEC21013.1"/>
    <property type="molecule type" value="Genomic_DNA"/>
</dbReference>
<dbReference type="InterPro" id="IPR036661">
    <property type="entry name" value="Luciferase-like_sf"/>
</dbReference>
<accession>A0A1H4QN30</accession>
<dbReference type="PANTHER" id="PTHR42847">
    <property type="entry name" value="ALKANESULFONATE MONOOXYGENASE"/>
    <property type="match status" value="1"/>
</dbReference>